<protein>
    <submittedName>
        <fullName evidence="5">HAD family hydrolase</fullName>
    </submittedName>
</protein>
<dbReference type="InterPro" id="IPR006439">
    <property type="entry name" value="HAD-SF_hydro_IA"/>
</dbReference>
<dbReference type="NCBIfam" id="TIGR01549">
    <property type="entry name" value="HAD-SF-IA-v1"/>
    <property type="match status" value="1"/>
</dbReference>
<dbReference type="Gene3D" id="3.40.50.1000">
    <property type="entry name" value="HAD superfamily/HAD-like"/>
    <property type="match status" value="1"/>
</dbReference>
<name>A0ABS3LB12_9ENTE</name>
<gene>
    <name evidence="5" type="ORF">JZO70_11665</name>
</gene>
<dbReference type="PRINTS" id="PR00413">
    <property type="entry name" value="HADHALOGNASE"/>
</dbReference>
<evidence type="ECO:0000256" key="1">
    <source>
        <dbReference type="ARBA" id="ARBA00001946"/>
    </source>
</evidence>
<dbReference type="SFLD" id="SFLDG01129">
    <property type="entry name" value="C1.5:_HAD__Beta-PGM__Phosphata"/>
    <property type="match status" value="1"/>
</dbReference>
<comment type="caution">
    <text evidence="5">The sequence shown here is derived from an EMBL/GenBank/DDBJ whole genome shotgun (WGS) entry which is preliminary data.</text>
</comment>
<keyword evidence="4" id="KW-0460">Magnesium</keyword>
<dbReference type="RefSeq" id="WP_207673746.1">
    <property type="nucleotide sequence ID" value="NZ_JAFREM010000018.1"/>
</dbReference>
<dbReference type="InterPro" id="IPR023214">
    <property type="entry name" value="HAD_sf"/>
</dbReference>
<dbReference type="InterPro" id="IPR051400">
    <property type="entry name" value="HAD-like_hydrolase"/>
</dbReference>
<dbReference type="Proteomes" id="UP000664601">
    <property type="component" value="Unassembled WGS sequence"/>
</dbReference>
<keyword evidence="6" id="KW-1185">Reference proteome</keyword>
<dbReference type="GO" id="GO:0016787">
    <property type="term" value="F:hydrolase activity"/>
    <property type="evidence" value="ECO:0007669"/>
    <property type="project" value="UniProtKB-KW"/>
</dbReference>
<dbReference type="InterPro" id="IPR036412">
    <property type="entry name" value="HAD-like_sf"/>
</dbReference>
<accession>A0ABS3LB12</accession>
<organism evidence="5 6">
    <name type="scientific">Candidatus Enterococcus moelleringii</name>
    <dbReference type="NCBI Taxonomy" id="2815325"/>
    <lineage>
        <taxon>Bacteria</taxon>
        <taxon>Bacillati</taxon>
        <taxon>Bacillota</taxon>
        <taxon>Bacilli</taxon>
        <taxon>Lactobacillales</taxon>
        <taxon>Enterococcaceae</taxon>
        <taxon>Enterococcus</taxon>
    </lineage>
</organism>
<evidence type="ECO:0000313" key="6">
    <source>
        <dbReference type="Proteomes" id="UP000664601"/>
    </source>
</evidence>
<dbReference type="PANTHER" id="PTHR46470">
    <property type="entry name" value="N-ACYLNEURAMINATE-9-PHOSPHATASE"/>
    <property type="match status" value="1"/>
</dbReference>
<evidence type="ECO:0000256" key="2">
    <source>
        <dbReference type="ARBA" id="ARBA00022723"/>
    </source>
</evidence>
<dbReference type="PANTHER" id="PTHR46470:SF2">
    <property type="entry name" value="GLYCERALDEHYDE 3-PHOSPHATE PHOSPHATASE"/>
    <property type="match status" value="1"/>
</dbReference>
<evidence type="ECO:0000256" key="4">
    <source>
        <dbReference type="ARBA" id="ARBA00022842"/>
    </source>
</evidence>
<evidence type="ECO:0000313" key="5">
    <source>
        <dbReference type="EMBL" id="MBO1306824.1"/>
    </source>
</evidence>
<proteinExistence type="predicted"/>
<dbReference type="SFLD" id="SFLDS00003">
    <property type="entry name" value="Haloacid_Dehalogenase"/>
    <property type="match status" value="1"/>
</dbReference>
<keyword evidence="3 5" id="KW-0378">Hydrolase</keyword>
<reference evidence="5 6" key="1">
    <citation type="submission" date="2021-03" db="EMBL/GenBank/DDBJ databases">
        <title>Enterococcal diversity collection.</title>
        <authorList>
            <person name="Gilmore M.S."/>
            <person name="Schwartzman J."/>
            <person name="Van Tyne D."/>
            <person name="Martin M."/>
            <person name="Earl A.M."/>
            <person name="Manson A.L."/>
            <person name="Straub T."/>
            <person name="Salamzade R."/>
            <person name="Saavedra J."/>
            <person name="Lebreton F."/>
            <person name="Prichula J."/>
            <person name="Schaufler K."/>
            <person name="Gaca A."/>
            <person name="Sgardioli B."/>
            <person name="Wagenaar J."/>
            <person name="Strong T."/>
        </authorList>
    </citation>
    <scope>NUCLEOTIDE SEQUENCE [LARGE SCALE GENOMIC DNA]</scope>
    <source>
        <strain evidence="5 6">669A</strain>
    </source>
</reference>
<keyword evidence="2" id="KW-0479">Metal-binding</keyword>
<evidence type="ECO:0000256" key="3">
    <source>
        <dbReference type="ARBA" id="ARBA00022801"/>
    </source>
</evidence>
<dbReference type="EMBL" id="JAFREM010000018">
    <property type="protein sequence ID" value="MBO1306824.1"/>
    <property type="molecule type" value="Genomic_DNA"/>
</dbReference>
<sequence>MLDAIIFDVDDTIYDQQQPFRNAVQKVFPYVRMKDMHFLYIRFRVHSDENFNKVISGDWTLTYMRNYRVCQSLKELNYPEITDEEALTFQQVYEEELDAIVMHEEVRKTLDYLQEQGIALGIITNGPTDHQHKKIMQLDLLNWVNPEHIIISQASGYEKPDKEIFQLAEQQFNLDYERTLYVGDNFDNDVVGSKSAGWQALWFNHRQRQLAENTLPLHDLEITSFEELLPAIQQMLQTEELLVKA</sequence>
<dbReference type="Pfam" id="PF00702">
    <property type="entry name" value="Hydrolase"/>
    <property type="match status" value="1"/>
</dbReference>
<comment type="cofactor">
    <cofactor evidence="1">
        <name>Mg(2+)</name>
        <dbReference type="ChEBI" id="CHEBI:18420"/>
    </cofactor>
</comment>
<dbReference type="SUPFAM" id="SSF56784">
    <property type="entry name" value="HAD-like"/>
    <property type="match status" value="1"/>
</dbReference>
<dbReference type="Gene3D" id="1.20.120.710">
    <property type="entry name" value="Haloacid dehalogenase hydrolase-like domain"/>
    <property type="match status" value="1"/>
</dbReference>